<accession>A0A7J5Y2Y5</accession>
<keyword evidence="1" id="KW-1133">Transmembrane helix</keyword>
<dbReference type="EMBL" id="JAAKFY010000018">
    <property type="protein sequence ID" value="KAF3843792.1"/>
    <property type="molecule type" value="Genomic_DNA"/>
</dbReference>
<gene>
    <name evidence="2" type="ORF">F7725_002641</name>
</gene>
<evidence type="ECO:0000313" key="2">
    <source>
        <dbReference type="EMBL" id="KAF3843792.1"/>
    </source>
</evidence>
<reference evidence="2 3" key="1">
    <citation type="submission" date="2020-03" db="EMBL/GenBank/DDBJ databases">
        <title>Dissostichus mawsoni Genome sequencing and assembly.</title>
        <authorList>
            <person name="Park H."/>
        </authorList>
    </citation>
    <scope>NUCLEOTIDE SEQUENCE [LARGE SCALE GENOMIC DNA]</scope>
    <source>
        <strain evidence="2">DM0001</strain>
        <tissue evidence="2">Muscle</tissue>
    </source>
</reference>
<sequence>MYPRSGQRRVLHRIHLSVPSSQRWMMYPVIVLPPFLSGVSQLSCTEFLFWSCETSECEANASLPMGSMILTGREAALGFPSPALFCAFTLKMYSLFSMTSLTMALSSSAFVICTGVHFTDVRSRSSMMKEVMGEPPSDSGGSQETVQPNFVTFPTMTFRGASGTLTKLVLGLYGFVGVHVGSAADPVSGADSEQIHGVLLESGHCVLRTLGVIRGQSPRLTLHVASLNNVGNDLSATIALRLLPRQTHLAVGGVDNLEVLHGSRDVWRNKRRVKLNSGAGRLTDDLQVDEGLPLPVLVLDGDLVAALVGLQRVLQPELCATQFVVHPVGLGLRVGAVRDGHDDGLPGVSDVALVCCLDLRHRCRRRRKQGTVFGVCCTSATVFGVCCTSGTVFGVCCTSGTVIGVCCTSGTVFGVCCTSGTVFGVCCTSATVFGVCCTSGTVFGVCCTSATVFGVCCTSGTVFGVCCTSETVFGVCCTSGTVFGVCCTSAIVFGASLTCELQLGLGVFVLDDESVLALVSGPDLADLQPVDLALAHHLVLVSLYNCHVVPQPLHLHAVLVQLHLEHYVRAGAWNASWGGLMISTGEPYLGPSLISRPFLYHLGSALSLVSLQVNSASSNSVMVWSFSCMLKSVGASLMISSAVHLLSPAMAVYSPSSASVQSLMVSVCFSLSARYTMRLLKVISWPAFIHFSVALGRFTLQEKTIVFFSWVSMSSRGTTNLMLSSETHKEHRQVM</sequence>
<dbReference type="Proteomes" id="UP000518266">
    <property type="component" value="Unassembled WGS sequence"/>
</dbReference>
<evidence type="ECO:0000256" key="1">
    <source>
        <dbReference type="SAM" id="Phobius"/>
    </source>
</evidence>
<comment type="caution">
    <text evidence="2">The sequence shown here is derived from an EMBL/GenBank/DDBJ whole genome shotgun (WGS) entry which is preliminary data.</text>
</comment>
<dbReference type="AlphaFoldDB" id="A0A7J5Y2Y5"/>
<keyword evidence="1" id="KW-0472">Membrane</keyword>
<feature type="transmembrane region" description="Helical" evidence="1">
    <location>
        <begin position="101"/>
        <end position="119"/>
    </location>
</feature>
<proteinExistence type="predicted"/>
<keyword evidence="3" id="KW-1185">Reference proteome</keyword>
<protein>
    <submittedName>
        <fullName evidence="2">Uncharacterized protein</fullName>
    </submittedName>
</protein>
<keyword evidence="1" id="KW-0812">Transmembrane</keyword>
<name>A0A7J5Y2Y5_DISMA</name>
<feature type="transmembrane region" description="Helical" evidence="1">
    <location>
        <begin position="370"/>
        <end position="393"/>
    </location>
</feature>
<organism evidence="2 3">
    <name type="scientific">Dissostichus mawsoni</name>
    <name type="common">Antarctic cod</name>
    <dbReference type="NCBI Taxonomy" id="36200"/>
    <lineage>
        <taxon>Eukaryota</taxon>
        <taxon>Metazoa</taxon>
        <taxon>Chordata</taxon>
        <taxon>Craniata</taxon>
        <taxon>Vertebrata</taxon>
        <taxon>Euteleostomi</taxon>
        <taxon>Actinopterygii</taxon>
        <taxon>Neopterygii</taxon>
        <taxon>Teleostei</taxon>
        <taxon>Neoteleostei</taxon>
        <taxon>Acanthomorphata</taxon>
        <taxon>Eupercaria</taxon>
        <taxon>Perciformes</taxon>
        <taxon>Notothenioidei</taxon>
        <taxon>Nototheniidae</taxon>
        <taxon>Dissostichus</taxon>
    </lineage>
</organism>
<evidence type="ECO:0000313" key="3">
    <source>
        <dbReference type="Proteomes" id="UP000518266"/>
    </source>
</evidence>
<dbReference type="OrthoDB" id="10685950at2759"/>